<evidence type="ECO:0000313" key="9">
    <source>
        <dbReference type="Proteomes" id="UP001231518"/>
    </source>
</evidence>
<gene>
    <name evidence="8" type="ORF">PYW07_011391</name>
</gene>
<dbReference type="Gene3D" id="2.120.10.30">
    <property type="entry name" value="TolB, C-terminal domain"/>
    <property type="match status" value="1"/>
</dbReference>
<dbReference type="SMART" id="SM00181">
    <property type="entry name" value="EGF"/>
    <property type="match status" value="7"/>
</dbReference>
<dbReference type="InterPro" id="IPR013032">
    <property type="entry name" value="EGF-like_CS"/>
</dbReference>
<evidence type="ECO:0000256" key="4">
    <source>
        <dbReference type="PROSITE-ProRule" id="PRU00076"/>
    </source>
</evidence>
<dbReference type="SMART" id="SM00135">
    <property type="entry name" value="LY"/>
    <property type="match status" value="3"/>
</dbReference>
<dbReference type="EMBL" id="JARGEI010000027">
    <property type="protein sequence ID" value="KAJ8707714.1"/>
    <property type="molecule type" value="Genomic_DNA"/>
</dbReference>
<reference evidence="8" key="1">
    <citation type="submission" date="2023-03" db="EMBL/GenBank/DDBJ databases">
        <title>Chromosome-level genomes of two armyworms, Mythimna separata and Mythimna loreyi, provide insights into the biosynthesis and reception of sex pheromones.</title>
        <authorList>
            <person name="Zhao H."/>
        </authorList>
    </citation>
    <scope>NUCLEOTIDE SEQUENCE</scope>
    <source>
        <strain evidence="8">BeijingLab</strain>
        <tissue evidence="8">Pupa</tissue>
    </source>
</reference>
<evidence type="ECO:0000256" key="2">
    <source>
        <dbReference type="ARBA" id="ARBA00022737"/>
    </source>
</evidence>
<feature type="chain" id="PRO_5042091025" description="EGF-like domain-containing protein" evidence="6">
    <location>
        <begin position="20"/>
        <end position="618"/>
    </location>
</feature>
<feature type="disulfide bond" evidence="4">
    <location>
        <begin position="498"/>
        <end position="508"/>
    </location>
</feature>
<feature type="domain" description="EGF-like" evidence="7">
    <location>
        <begin position="423"/>
        <end position="459"/>
    </location>
</feature>
<dbReference type="PROSITE" id="PS50026">
    <property type="entry name" value="EGF_3"/>
    <property type="match status" value="4"/>
</dbReference>
<dbReference type="Pfam" id="PF23106">
    <property type="entry name" value="EGF_Teneurin"/>
    <property type="match status" value="1"/>
</dbReference>
<dbReference type="Pfam" id="PF12661">
    <property type="entry name" value="hEGF"/>
    <property type="match status" value="1"/>
</dbReference>
<feature type="disulfide bond" evidence="4">
    <location>
        <begin position="427"/>
        <end position="437"/>
    </location>
</feature>
<evidence type="ECO:0000313" key="8">
    <source>
        <dbReference type="EMBL" id="KAJ8707714.1"/>
    </source>
</evidence>
<feature type="repeat" description="LDL-receptor class B" evidence="5">
    <location>
        <begin position="153"/>
        <end position="193"/>
    </location>
</feature>
<keyword evidence="6" id="KW-0732">Signal</keyword>
<proteinExistence type="predicted"/>
<dbReference type="InterPro" id="IPR051830">
    <property type="entry name" value="NOTCH_homolog"/>
</dbReference>
<evidence type="ECO:0000256" key="3">
    <source>
        <dbReference type="ARBA" id="ARBA00023157"/>
    </source>
</evidence>
<dbReference type="SUPFAM" id="SSF63825">
    <property type="entry name" value="YWTD domain"/>
    <property type="match status" value="1"/>
</dbReference>
<dbReference type="PANTHER" id="PTHR24033">
    <property type="entry name" value="EGF-LIKE DOMAIN-CONTAINING PROTEIN"/>
    <property type="match status" value="1"/>
</dbReference>
<keyword evidence="2" id="KW-0677">Repeat</keyword>
<dbReference type="Gene3D" id="2.10.25.10">
    <property type="entry name" value="Laminin"/>
    <property type="match status" value="7"/>
</dbReference>
<evidence type="ECO:0000256" key="6">
    <source>
        <dbReference type="SAM" id="SignalP"/>
    </source>
</evidence>
<comment type="caution">
    <text evidence="8">The sequence shown here is derived from an EMBL/GenBank/DDBJ whole genome shotgun (WGS) entry which is preliminary data.</text>
</comment>
<dbReference type="Proteomes" id="UP001231518">
    <property type="component" value="Chromosome 28"/>
</dbReference>
<protein>
    <recommendedName>
        <fullName evidence="7">EGF-like domain-containing protein</fullName>
    </recommendedName>
</protein>
<dbReference type="SUPFAM" id="SSF57196">
    <property type="entry name" value="EGF/Laminin"/>
    <property type="match status" value="7"/>
</dbReference>
<feature type="disulfide bond" evidence="4">
    <location>
        <begin position="356"/>
        <end position="366"/>
    </location>
</feature>
<keyword evidence="3 4" id="KW-1015">Disulfide bond</keyword>
<keyword evidence="1 4" id="KW-0245">EGF-like domain</keyword>
<dbReference type="PROSITE" id="PS00022">
    <property type="entry name" value="EGF_1"/>
    <property type="match status" value="4"/>
</dbReference>
<feature type="disulfide bond" evidence="4">
    <location>
        <begin position="552"/>
        <end position="562"/>
    </location>
</feature>
<evidence type="ECO:0000259" key="7">
    <source>
        <dbReference type="PROSITE" id="PS50026"/>
    </source>
</evidence>
<dbReference type="AlphaFoldDB" id="A0AAD8DM03"/>
<accession>A0AAD8DM03</accession>
<dbReference type="InterPro" id="IPR000742">
    <property type="entry name" value="EGF"/>
</dbReference>
<organism evidence="8 9">
    <name type="scientific">Mythimna separata</name>
    <name type="common">Oriental armyworm</name>
    <name type="synonym">Pseudaletia separata</name>
    <dbReference type="NCBI Taxonomy" id="271217"/>
    <lineage>
        <taxon>Eukaryota</taxon>
        <taxon>Metazoa</taxon>
        <taxon>Ecdysozoa</taxon>
        <taxon>Arthropoda</taxon>
        <taxon>Hexapoda</taxon>
        <taxon>Insecta</taxon>
        <taxon>Pterygota</taxon>
        <taxon>Neoptera</taxon>
        <taxon>Endopterygota</taxon>
        <taxon>Lepidoptera</taxon>
        <taxon>Glossata</taxon>
        <taxon>Ditrysia</taxon>
        <taxon>Noctuoidea</taxon>
        <taxon>Noctuidae</taxon>
        <taxon>Noctuinae</taxon>
        <taxon>Hadenini</taxon>
        <taxon>Mythimna</taxon>
    </lineage>
</organism>
<dbReference type="PROSITE" id="PS51120">
    <property type="entry name" value="LDLRB"/>
    <property type="match status" value="1"/>
</dbReference>
<comment type="caution">
    <text evidence="4">Lacks conserved residue(s) required for the propagation of feature annotation.</text>
</comment>
<feature type="domain" description="EGF-like" evidence="7">
    <location>
        <begin position="352"/>
        <end position="388"/>
    </location>
</feature>
<feature type="disulfide bond" evidence="4">
    <location>
        <begin position="449"/>
        <end position="458"/>
    </location>
</feature>
<dbReference type="PANTHER" id="PTHR24033:SF224">
    <property type="entry name" value="C-TYPE LECTIN"/>
    <property type="match status" value="1"/>
</dbReference>
<dbReference type="PROSITE" id="PS01186">
    <property type="entry name" value="EGF_2"/>
    <property type="match status" value="2"/>
</dbReference>
<feature type="signal peptide" evidence="6">
    <location>
        <begin position="1"/>
        <end position="19"/>
    </location>
</feature>
<name>A0AAD8DM03_MYTSE</name>
<feature type="domain" description="EGF-like" evidence="7">
    <location>
        <begin position="548"/>
        <end position="584"/>
    </location>
</feature>
<evidence type="ECO:0000256" key="5">
    <source>
        <dbReference type="PROSITE-ProRule" id="PRU00461"/>
    </source>
</evidence>
<feature type="disulfide bond" evidence="4">
    <location>
        <begin position="378"/>
        <end position="387"/>
    </location>
</feature>
<feature type="disulfide bond" evidence="4">
    <location>
        <begin position="574"/>
        <end position="583"/>
    </location>
</feature>
<keyword evidence="9" id="KW-1185">Reference proteome</keyword>
<evidence type="ECO:0000256" key="1">
    <source>
        <dbReference type="ARBA" id="ARBA00022536"/>
    </source>
</evidence>
<feature type="domain" description="EGF-like" evidence="7">
    <location>
        <begin position="494"/>
        <end position="530"/>
    </location>
</feature>
<sequence length="618" mass="68551">MCGARVLALLVLLVSSARSLSWDIVVGSGQQLEFYYNGTLTHTEIIPSAHEIHSVTYDPVQYRVLFVDYKTDDLIYSFDISTNKTQHLLTRKTTGHYLRVVYDPVTQVLYWRTGREIYSYSLNPAICNKEVDGKLLITLDHVCMDLAVDSCGGYIYWITDDDIERARLDGSEREVLIDYTVYERLSLAIDQQTRKIYWTERNSKNDDHVSIESADFNGKRKTTLYIVRNSNAVNSLGISKYFFYWHDYKQGGLWQLPKNQKHLQAIKLYSMSQTACRGCQQIAANYTLKEQTEGKKSCDALRNLIPNDSKSLYSVILLSICQNYCFQGECSVSAEGRPTCSCKAGYSGERCEVNACHDYCLHGGVCSLNEENKRVCQCTSGYEGDRCGVPICKDYCFQGNCSFTAEGQPKCSCEPGYSGKRCEVSACKNRCSNNGVCSLNEDGEPVCECTSGYEGERCDVSICKDYCLQGNCSLDAAGQPKCSCMTGYSGERCEVNACHEYCLNGGVCSLNEEDEPACQCTADYDGVRCELSVSKDNSCDAGSSGEGKVSACHQFCLNDGVCSLDEASEPVCQCTADYAGDRCDIPAFMAKWVLHAYKDVAPVTRSDAVKSTCASTVV</sequence>
<dbReference type="InterPro" id="IPR011042">
    <property type="entry name" value="6-blade_b-propeller_TolB-like"/>
</dbReference>
<dbReference type="InterPro" id="IPR000033">
    <property type="entry name" value="LDLR_classB_rpt"/>
</dbReference>
<feature type="disulfide bond" evidence="4">
    <location>
        <begin position="520"/>
        <end position="529"/>
    </location>
</feature>